<accession>A0ABX0Z9Q0</accession>
<keyword evidence="2" id="KW-0812">Transmembrane</keyword>
<evidence type="ECO:0000313" key="3">
    <source>
        <dbReference type="EMBL" id="NJP33704.1"/>
    </source>
</evidence>
<gene>
    <name evidence="3" type="ORF">HCJ94_17370</name>
</gene>
<protein>
    <submittedName>
        <fullName evidence="3">Uncharacterized protein</fullName>
    </submittedName>
</protein>
<evidence type="ECO:0000256" key="2">
    <source>
        <dbReference type="SAM" id="Phobius"/>
    </source>
</evidence>
<dbReference type="RefSeq" id="WP_168002074.1">
    <property type="nucleotide sequence ID" value="NZ_JAATEO010000018.1"/>
</dbReference>
<feature type="compositionally biased region" description="Low complexity" evidence="1">
    <location>
        <begin position="78"/>
        <end position="88"/>
    </location>
</feature>
<comment type="caution">
    <text evidence="3">The sequence shown here is derived from an EMBL/GenBank/DDBJ whole genome shotgun (WGS) entry which is preliminary data.</text>
</comment>
<dbReference type="EMBL" id="JAATEO010000018">
    <property type="protein sequence ID" value="NJP33704.1"/>
    <property type="molecule type" value="Genomic_DNA"/>
</dbReference>
<name>A0ABX0Z9Q0_9ACTN</name>
<keyword evidence="2" id="KW-1133">Transmembrane helix</keyword>
<organism evidence="3 4">
    <name type="scientific">Micromonospora thermarum</name>
    <dbReference type="NCBI Taxonomy" id="2720024"/>
    <lineage>
        <taxon>Bacteria</taxon>
        <taxon>Bacillati</taxon>
        <taxon>Actinomycetota</taxon>
        <taxon>Actinomycetes</taxon>
        <taxon>Micromonosporales</taxon>
        <taxon>Micromonosporaceae</taxon>
        <taxon>Micromonospora</taxon>
    </lineage>
</organism>
<feature type="region of interest" description="Disordered" evidence="1">
    <location>
        <begin position="44"/>
        <end position="96"/>
    </location>
</feature>
<keyword evidence="4" id="KW-1185">Reference proteome</keyword>
<dbReference type="Proteomes" id="UP000783871">
    <property type="component" value="Unassembled WGS sequence"/>
</dbReference>
<keyword evidence="2" id="KW-0472">Membrane</keyword>
<feature type="compositionally biased region" description="Low complexity" evidence="1">
    <location>
        <begin position="44"/>
        <end position="54"/>
    </location>
</feature>
<sequence>MFRVPVDPDRPSYDHTFTVTFRQWLTSRRPERMEWVRRRKIAWKAQQQPAAGQAPPMPPTQPLPPGHYRTAPPPAAAPYPARQPQGPAHYPPLPPPYVPPGIPGGRAVRRLARLNDWLQLIGLSVQLLVWVVFMLAIVACCGWAAWTSVT</sequence>
<feature type="transmembrane region" description="Helical" evidence="2">
    <location>
        <begin position="120"/>
        <end position="146"/>
    </location>
</feature>
<proteinExistence type="predicted"/>
<evidence type="ECO:0000256" key="1">
    <source>
        <dbReference type="SAM" id="MobiDB-lite"/>
    </source>
</evidence>
<feature type="compositionally biased region" description="Pro residues" evidence="1">
    <location>
        <begin position="55"/>
        <end position="77"/>
    </location>
</feature>
<evidence type="ECO:0000313" key="4">
    <source>
        <dbReference type="Proteomes" id="UP000783871"/>
    </source>
</evidence>
<reference evidence="3 4" key="1">
    <citation type="submission" date="2020-03" db="EMBL/GenBank/DDBJ databases">
        <title>WGS of actinomycetes isolated from Thailand.</title>
        <authorList>
            <person name="Thawai C."/>
        </authorList>
    </citation>
    <scope>NUCLEOTIDE SEQUENCE [LARGE SCALE GENOMIC DNA]</scope>
    <source>
        <strain evidence="3 4">HSS6-12</strain>
    </source>
</reference>